<keyword evidence="4" id="KW-1185">Reference proteome</keyword>
<dbReference type="Proteomes" id="UP000318141">
    <property type="component" value="Unassembled WGS sequence"/>
</dbReference>
<evidence type="ECO:0000313" key="4">
    <source>
        <dbReference type="Proteomes" id="UP000318141"/>
    </source>
</evidence>
<keyword evidence="2" id="KW-0472">Membrane</keyword>
<feature type="transmembrane region" description="Helical" evidence="2">
    <location>
        <begin position="377"/>
        <end position="398"/>
    </location>
</feature>
<keyword evidence="2" id="KW-1133">Transmembrane helix</keyword>
<dbReference type="EMBL" id="VLJN01000049">
    <property type="protein sequence ID" value="TWG80238.1"/>
    <property type="molecule type" value="Genomic_DNA"/>
</dbReference>
<feature type="region of interest" description="Disordered" evidence="1">
    <location>
        <begin position="132"/>
        <end position="155"/>
    </location>
</feature>
<gene>
    <name evidence="3" type="ORF">L602_005300000130</name>
</gene>
<evidence type="ECO:0000313" key="3">
    <source>
        <dbReference type="EMBL" id="TWG80238.1"/>
    </source>
</evidence>
<proteinExistence type="predicted"/>
<sequence>MTTVHGSNAIAATVTRMDRVVATINRVMYPAWAGIAIYRESSLALALAALFRGGAVPAQQVRIINAGVLAGTVCAIAEMAVTAAVFCRSVFRYSENHARIEACSEGHARFMHTLGTARMHARRVMPADDGCVDDAERERRTEVEPPSGADVPGGPDADGMHAPLLDGHAHTVGQTGRQAEGIAAQMEDYAAHREATAAVPEHQRQLRDDGLAFGRDTVAQGGLVGSNLALLWHACDVSRLLQLPADVVSVTAATLSGSICSLVMGVFHIVAAAVSWRSARRLRELARNAWDVVHTLRHKVTRAFHLHDPARHADYEAALPVCAALLHHAADNETEAIRCARHRIFASKCRMAFGTTSLVLGGISLVLMLVLGTVTTGGLMLGMAGLLAGLAWLTNATIKSHRHAASLSVAVDELSLVRASVPSLDQAIRDAVELLDPSSGRGKAYPVARKLIKRMLMDLGMARSDFKPLKWAPGAVRDAVRAELADTICRYVASDAMRRALNGVAPEIKTFVQAR</sequence>
<dbReference type="AlphaFoldDB" id="A0A562B5C8"/>
<name>A0A562B5C8_9BURK</name>
<evidence type="ECO:0000256" key="2">
    <source>
        <dbReference type="SAM" id="Phobius"/>
    </source>
</evidence>
<reference evidence="3 4" key="1">
    <citation type="submission" date="2019-07" db="EMBL/GenBank/DDBJ databases">
        <title>Genome sequencing of lignin-degrading bacterial isolates.</title>
        <authorList>
            <person name="Gladden J."/>
        </authorList>
    </citation>
    <scope>NUCLEOTIDE SEQUENCE [LARGE SCALE GENOMIC DNA]</scope>
    <source>
        <strain evidence="3 4">J11</strain>
    </source>
</reference>
<accession>A0A562B5C8</accession>
<organism evidence="3 4">
    <name type="scientific">Cupriavidus gilardii J11</name>
    <dbReference type="NCBI Taxonomy" id="936133"/>
    <lineage>
        <taxon>Bacteria</taxon>
        <taxon>Pseudomonadati</taxon>
        <taxon>Pseudomonadota</taxon>
        <taxon>Betaproteobacteria</taxon>
        <taxon>Burkholderiales</taxon>
        <taxon>Burkholderiaceae</taxon>
        <taxon>Cupriavidus</taxon>
    </lineage>
</organism>
<feature type="transmembrane region" description="Helical" evidence="2">
    <location>
        <begin position="351"/>
        <end position="371"/>
    </location>
</feature>
<feature type="compositionally biased region" description="Low complexity" evidence="1">
    <location>
        <begin position="145"/>
        <end position="155"/>
    </location>
</feature>
<keyword evidence="2" id="KW-0812">Transmembrane</keyword>
<evidence type="ECO:0000256" key="1">
    <source>
        <dbReference type="SAM" id="MobiDB-lite"/>
    </source>
</evidence>
<comment type="caution">
    <text evidence="3">The sequence shown here is derived from an EMBL/GenBank/DDBJ whole genome shotgun (WGS) entry which is preliminary data.</text>
</comment>
<feature type="transmembrane region" description="Helical" evidence="2">
    <location>
        <begin position="247"/>
        <end position="274"/>
    </location>
</feature>
<protein>
    <submittedName>
        <fullName evidence="3">Uncharacterized protein</fullName>
    </submittedName>
</protein>
<feature type="compositionally biased region" description="Basic and acidic residues" evidence="1">
    <location>
        <begin position="134"/>
        <end position="143"/>
    </location>
</feature>